<keyword evidence="1" id="KW-0812">Transmembrane</keyword>
<keyword evidence="3" id="KW-1185">Reference proteome</keyword>
<dbReference type="RefSeq" id="WP_213010128.1">
    <property type="nucleotide sequence ID" value="NZ_BOQN01000080.1"/>
</dbReference>
<keyword evidence="1" id="KW-1133">Transmembrane helix</keyword>
<sequence length="248" mass="26519">MITGFRLVARGRQVFLVAALGLAVALSVVAEPRETSWFVAFGAMVVLTVVLYGLSVVAILLYHPRDLLLRPEWHAFETPLNPNRALHAGAFTFLGAGLLTQRAGDPDPAGELWQFGVIAVGVLAVVTAGIWYLGWRWHGVRLTPEGLTDLQPFGSLFVPWAALAAEEPAVSIGRNQIALYFDRPELVVKRGYRPGSSHFLTAGADADLLAGVIAGYVAEPERRAAIGTEAELRAVLGAGTGLRSGARN</sequence>
<gene>
    <name evidence="2" type="ORF">Ato02nite_061290</name>
</gene>
<name>A0A919TG85_9ACTN</name>
<proteinExistence type="predicted"/>
<feature type="transmembrane region" description="Helical" evidence="1">
    <location>
        <begin position="40"/>
        <end position="62"/>
    </location>
</feature>
<protein>
    <recommendedName>
        <fullName evidence="4">PH domain-containing protein</fullName>
    </recommendedName>
</protein>
<dbReference type="AlphaFoldDB" id="A0A919TG85"/>
<feature type="transmembrane region" description="Helical" evidence="1">
    <location>
        <begin position="112"/>
        <end position="133"/>
    </location>
</feature>
<feature type="transmembrane region" description="Helical" evidence="1">
    <location>
        <begin position="83"/>
        <end position="100"/>
    </location>
</feature>
<evidence type="ECO:0008006" key="4">
    <source>
        <dbReference type="Google" id="ProtNLM"/>
    </source>
</evidence>
<accession>A0A919TG85</accession>
<keyword evidence="1" id="KW-0472">Membrane</keyword>
<organism evidence="2 3">
    <name type="scientific">Paractinoplanes toevensis</name>
    <dbReference type="NCBI Taxonomy" id="571911"/>
    <lineage>
        <taxon>Bacteria</taxon>
        <taxon>Bacillati</taxon>
        <taxon>Actinomycetota</taxon>
        <taxon>Actinomycetes</taxon>
        <taxon>Micromonosporales</taxon>
        <taxon>Micromonosporaceae</taxon>
        <taxon>Paractinoplanes</taxon>
    </lineage>
</organism>
<evidence type="ECO:0000313" key="2">
    <source>
        <dbReference type="EMBL" id="GIM94336.1"/>
    </source>
</evidence>
<dbReference type="EMBL" id="BOQN01000080">
    <property type="protein sequence ID" value="GIM94336.1"/>
    <property type="molecule type" value="Genomic_DNA"/>
</dbReference>
<evidence type="ECO:0000256" key="1">
    <source>
        <dbReference type="SAM" id="Phobius"/>
    </source>
</evidence>
<evidence type="ECO:0000313" key="3">
    <source>
        <dbReference type="Proteomes" id="UP000677082"/>
    </source>
</evidence>
<reference evidence="2 3" key="1">
    <citation type="submission" date="2021-03" db="EMBL/GenBank/DDBJ databases">
        <title>Whole genome shotgun sequence of Actinoplanes toevensis NBRC 105298.</title>
        <authorList>
            <person name="Komaki H."/>
            <person name="Tamura T."/>
        </authorList>
    </citation>
    <scope>NUCLEOTIDE SEQUENCE [LARGE SCALE GENOMIC DNA]</scope>
    <source>
        <strain evidence="2 3">NBRC 105298</strain>
    </source>
</reference>
<dbReference type="Proteomes" id="UP000677082">
    <property type="component" value="Unassembled WGS sequence"/>
</dbReference>
<comment type="caution">
    <text evidence="2">The sequence shown here is derived from an EMBL/GenBank/DDBJ whole genome shotgun (WGS) entry which is preliminary data.</text>
</comment>